<proteinExistence type="inferred from homology"/>
<evidence type="ECO:0000256" key="1">
    <source>
        <dbReference type="ARBA" id="ARBA00004123"/>
    </source>
</evidence>
<dbReference type="STRING" id="1296120.A0A1B9H085"/>
<dbReference type="Gene3D" id="2.30.31.10">
    <property type="entry name" value="Transcriptional Coactivator Pc4, Chain A"/>
    <property type="match status" value="1"/>
</dbReference>
<dbReference type="GO" id="GO:0005634">
    <property type="term" value="C:nucleus"/>
    <property type="evidence" value="ECO:0007669"/>
    <property type="project" value="UniProtKB-SubCell"/>
</dbReference>
<feature type="compositionally biased region" description="Basic and acidic residues" evidence="7">
    <location>
        <begin position="53"/>
        <end position="64"/>
    </location>
</feature>
<dbReference type="GO" id="GO:0060261">
    <property type="term" value="P:positive regulation of transcription initiation by RNA polymerase II"/>
    <property type="evidence" value="ECO:0007669"/>
    <property type="project" value="InterPro"/>
</dbReference>
<evidence type="ECO:0000256" key="7">
    <source>
        <dbReference type="SAM" id="MobiDB-lite"/>
    </source>
</evidence>
<comment type="similarity">
    <text evidence="2">Belongs to the transcriptional coactivator PC4 family.</text>
</comment>
<dbReference type="SUPFAM" id="SSF54447">
    <property type="entry name" value="ssDNA-binding transcriptional regulator domain"/>
    <property type="match status" value="1"/>
</dbReference>
<dbReference type="GO" id="GO:0003713">
    <property type="term" value="F:transcription coactivator activity"/>
    <property type="evidence" value="ECO:0007669"/>
    <property type="project" value="InterPro"/>
</dbReference>
<evidence type="ECO:0000256" key="6">
    <source>
        <dbReference type="ARBA" id="ARBA00023242"/>
    </source>
</evidence>
<dbReference type="InterPro" id="IPR045125">
    <property type="entry name" value="Sub1/Tcp4-like"/>
</dbReference>
<organism evidence="9 10">
    <name type="scientific">Kwoniella heveanensis BCC8398</name>
    <dbReference type="NCBI Taxonomy" id="1296120"/>
    <lineage>
        <taxon>Eukaryota</taxon>
        <taxon>Fungi</taxon>
        <taxon>Dikarya</taxon>
        <taxon>Basidiomycota</taxon>
        <taxon>Agaricomycotina</taxon>
        <taxon>Tremellomycetes</taxon>
        <taxon>Tremellales</taxon>
        <taxon>Cryptococcaceae</taxon>
        <taxon>Kwoniella</taxon>
    </lineage>
</organism>
<feature type="domain" description="Transcriptional coactivator p15 (PC4) C-terminal" evidence="8">
    <location>
        <begin position="76"/>
        <end position="127"/>
    </location>
</feature>
<evidence type="ECO:0000313" key="9">
    <source>
        <dbReference type="EMBL" id="OCF36682.1"/>
    </source>
</evidence>
<dbReference type="InterPro" id="IPR003173">
    <property type="entry name" value="PC4_C"/>
</dbReference>
<evidence type="ECO:0000256" key="5">
    <source>
        <dbReference type="ARBA" id="ARBA00023163"/>
    </source>
</evidence>
<evidence type="ECO:0000259" key="8">
    <source>
        <dbReference type="Pfam" id="PF02229"/>
    </source>
</evidence>
<name>A0A1B9H085_9TREE</name>
<dbReference type="AlphaFoldDB" id="A0A1B9H085"/>
<dbReference type="PANTHER" id="PTHR13215">
    <property type="entry name" value="RNA POLYMERASE II TRANSCRIPTIONAL COACTIVATOR"/>
    <property type="match status" value="1"/>
</dbReference>
<evidence type="ECO:0000256" key="3">
    <source>
        <dbReference type="ARBA" id="ARBA00023015"/>
    </source>
</evidence>
<evidence type="ECO:0000256" key="4">
    <source>
        <dbReference type="ARBA" id="ARBA00023125"/>
    </source>
</evidence>
<dbReference type="Pfam" id="PF02229">
    <property type="entry name" value="PC4"/>
    <property type="match status" value="1"/>
</dbReference>
<evidence type="ECO:0000313" key="10">
    <source>
        <dbReference type="Proteomes" id="UP000092666"/>
    </source>
</evidence>
<keyword evidence="10" id="KW-1185">Reference proteome</keyword>
<keyword evidence="4" id="KW-0238">DNA-binding</keyword>
<protein>
    <recommendedName>
        <fullName evidence="8">Transcriptional coactivator p15 (PC4) C-terminal domain-containing protein</fullName>
    </recommendedName>
</protein>
<sequence length="142" mass="16023">MPRRKRDSDEEDEEDVRSKKPSSSRATAKVDPDEDEDGSSEPPKIKQKSKTSTAKDGKNVREATIETNAEGDKFIKLSEYRRITVRTFKGKTLIDIRETYKDKNSGEMKPGAKGISLNPEQWEFIKANIANVDDMIASVSEK</sequence>
<keyword evidence="3" id="KW-0805">Transcription regulation</keyword>
<evidence type="ECO:0000256" key="2">
    <source>
        <dbReference type="ARBA" id="ARBA00009001"/>
    </source>
</evidence>
<accession>A0A1B9H085</accession>
<feature type="region of interest" description="Disordered" evidence="7">
    <location>
        <begin position="1"/>
        <end position="64"/>
    </location>
</feature>
<comment type="subcellular location">
    <subcellularLocation>
        <location evidence="1">Nucleus</location>
    </subcellularLocation>
</comment>
<dbReference type="InterPro" id="IPR009044">
    <property type="entry name" value="ssDNA-bd_transcriptional_reg"/>
</dbReference>
<gene>
    <name evidence="9" type="ORF">I316_01278</name>
</gene>
<reference evidence="9 10" key="1">
    <citation type="submission" date="2013-07" db="EMBL/GenBank/DDBJ databases">
        <title>The Genome Sequence of Cryptococcus heveanensis BCC8398.</title>
        <authorList>
            <consortium name="The Broad Institute Genome Sequencing Platform"/>
            <person name="Cuomo C."/>
            <person name="Litvintseva A."/>
            <person name="Chen Y."/>
            <person name="Heitman J."/>
            <person name="Sun S."/>
            <person name="Springer D."/>
            <person name="Dromer F."/>
            <person name="Young S.K."/>
            <person name="Zeng Q."/>
            <person name="Gargeya S."/>
            <person name="Fitzgerald M."/>
            <person name="Abouelleil A."/>
            <person name="Alvarado L."/>
            <person name="Berlin A.M."/>
            <person name="Chapman S.B."/>
            <person name="Dewar J."/>
            <person name="Goldberg J."/>
            <person name="Griggs A."/>
            <person name="Gujja S."/>
            <person name="Hansen M."/>
            <person name="Howarth C."/>
            <person name="Imamovic A."/>
            <person name="Larimer J."/>
            <person name="McCowan C."/>
            <person name="Murphy C."/>
            <person name="Pearson M."/>
            <person name="Priest M."/>
            <person name="Roberts A."/>
            <person name="Saif S."/>
            <person name="Shea T."/>
            <person name="Sykes S."/>
            <person name="Wortman J."/>
            <person name="Nusbaum C."/>
            <person name="Birren B."/>
        </authorList>
    </citation>
    <scope>NUCLEOTIDE SEQUENCE [LARGE SCALE GENOMIC DNA]</scope>
    <source>
        <strain evidence="9 10">BCC8398</strain>
    </source>
</reference>
<keyword evidence="6" id="KW-0539">Nucleus</keyword>
<reference evidence="10" key="2">
    <citation type="submission" date="2013-12" db="EMBL/GenBank/DDBJ databases">
        <title>Evolution of pathogenesis and genome organization in the Tremellales.</title>
        <authorList>
            <person name="Cuomo C."/>
            <person name="Litvintseva A."/>
            <person name="Heitman J."/>
            <person name="Chen Y."/>
            <person name="Sun S."/>
            <person name="Springer D."/>
            <person name="Dromer F."/>
            <person name="Young S."/>
            <person name="Zeng Q."/>
            <person name="Chapman S."/>
            <person name="Gujja S."/>
            <person name="Saif S."/>
            <person name="Birren B."/>
        </authorList>
    </citation>
    <scope>NUCLEOTIDE SEQUENCE [LARGE SCALE GENOMIC DNA]</scope>
    <source>
        <strain evidence="10">BCC8398</strain>
    </source>
</reference>
<dbReference type="GO" id="GO:0003677">
    <property type="term" value="F:DNA binding"/>
    <property type="evidence" value="ECO:0007669"/>
    <property type="project" value="UniProtKB-KW"/>
</dbReference>
<dbReference type="OrthoDB" id="2505440at2759"/>
<dbReference type="Proteomes" id="UP000092666">
    <property type="component" value="Unassembled WGS sequence"/>
</dbReference>
<dbReference type="EMBL" id="KI669494">
    <property type="protein sequence ID" value="OCF36682.1"/>
    <property type="molecule type" value="Genomic_DNA"/>
</dbReference>
<keyword evidence="5" id="KW-0804">Transcription</keyword>